<reference evidence="1 2" key="1">
    <citation type="submission" date="2023-10" db="EMBL/GenBank/DDBJ databases">
        <authorList>
            <person name="Wang X.X."/>
        </authorList>
    </citation>
    <scope>NUCLEOTIDE SEQUENCE [LARGE SCALE GENOMIC DNA]</scope>
    <source>
        <strain evidence="1 2">NBRC 12816</strain>
    </source>
</reference>
<comment type="caution">
    <text evidence="1">The sequence shown here is derived from an EMBL/GenBank/DDBJ whole genome shotgun (WGS) entry which is preliminary data.</text>
</comment>
<organism evidence="1 2">
    <name type="scientific">Streptomyces roseolus</name>
    <dbReference type="NCBI Taxonomy" id="67358"/>
    <lineage>
        <taxon>Bacteria</taxon>
        <taxon>Bacillati</taxon>
        <taxon>Actinomycetota</taxon>
        <taxon>Actinomycetes</taxon>
        <taxon>Kitasatosporales</taxon>
        <taxon>Streptomycetaceae</taxon>
        <taxon>Streptomyces</taxon>
    </lineage>
</organism>
<keyword evidence="2" id="KW-1185">Reference proteome</keyword>
<dbReference type="RefSeq" id="WP_319013636.1">
    <property type="nucleotide sequence ID" value="NZ_JAWJZF010000517.1"/>
</dbReference>
<evidence type="ECO:0000313" key="2">
    <source>
        <dbReference type="Proteomes" id="UP001278571"/>
    </source>
</evidence>
<dbReference type="EMBL" id="JAWJZF010000517">
    <property type="protein sequence ID" value="MDX2297519.1"/>
    <property type="molecule type" value="Genomic_DNA"/>
</dbReference>
<accession>A0ABU4KIA0</accession>
<gene>
    <name evidence="1" type="ORF">R2363_35745</name>
</gene>
<name>A0ABU4KIA0_9ACTN</name>
<protein>
    <submittedName>
        <fullName evidence="1">Uncharacterized protein</fullName>
    </submittedName>
</protein>
<sequence length="88" mass="10166">MSEMVFSEAMKDWVDWDQAAYELGLSLGALTRDVPFSKSKRIFWEDNPTGRALHATLLALVEAGLLESRDDDEQFRWATTRFLNVFDH</sequence>
<evidence type="ECO:0000313" key="1">
    <source>
        <dbReference type="EMBL" id="MDX2297519.1"/>
    </source>
</evidence>
<dbReference type="Proteomes" id="UP001278571">
    <property type="component" value="Unassembled WGS sequence"/>
</dbReference>
<proteinExistence type="predicted"/>